<reference evidence="1" key="1">
    <citation type="submission" date="2023-03" db="EMBL/GenBank/DDBJ databases">
        <authorList>
            <person name="Shen W."/>
            <person name="Cai J."/>
        </authorList>
    </citation>
    <scope>NUCLEOTIDE SEQUENCE</scope>
    <source>
        <strain evidence="1">Y15</strain>
    </source>
</reference>
<evidence type="ECO:0000313" key="1">
    <source>
        <dbReference type="EMBL" id="MDT2543177.1"/>
    </source>
</evidence>
<dbReference type="AlphaFoldDB" id="A0AAW8T4K8"/>
<sequence>MIVEKPKVVQFRNDKIQVKKNYPEMISRSELARRWGYSIGWIKKMTDREFDPLPMEKTAPTERGTKESVRIPFEVAMEWKERNTTRNYEVRA</sequence>
<dbReference type="Proteomes" id="UP001254770">
    <property type="component" value="Unassembled WGS sequence"/>
</dbReference>
<proteinExistence type="predicted"/>
<dbReference type="EMBL" id="JARPXL010000001">
    <property type="protein sequence ID" value="MDT2543177.1"/>
    <property type="molecule type" value="Genomic_DNA"/>
</dbReference>
<name>A0AAW8T4K8_9ENTE</name>
<protein>
    <submittedName>
        <fullName evidence="1">Uncharacterized protein</fullName>
    </submittedName>
</protein>
<evidence type="ECO:0000313" key="2">
    <source>
        <dbReference type="Proteomes" id="UP001254770"/>
    </source>
</evidence>
<dbReference type="RefSeq" id="WP_216453772.1">
    <property type="nucleotide sequence ID" value="NZ_JARPXG010000006.1"/>
</dbReference>
<comment type="caution">
    <text evidence="1">The sequence shown here is derived from an EMBL/GenBank/DDBJ whole genome shotgun (WGS) entry which is preliminary data.</text>
</comment>
<organism evidence="1 2">
    <name type="scientific">Enterococcus raffinosus</name>
    <dbReference type="NCBI Taxonomy" id="71452"/>
    <lineage>
        <taxon>Bacteria</taxon>
        <taxon>Bacillati</taxon>
        <taxon>Bacillota</taxon>
        <taxon>Bacilli</taxon>
        <taxon>Lactobacillales</taxon>
        <taxon>Enterococcaceae</taxon>
        <taxon>Enterococcus</taxon>
    </lineage>
</organism>
<gene>
    <name evidence="1" type="ORF">P7D69_02310</name>
</gene>
<accession>A0AAW8T4K8</accession>